<dbReference type="InterPro" id="IPR000387">
    <property type="entry name" value="Tyr_Pase_dom"/>
</dbReference>
<dbReference type="PROSITE" id="PS00383">
    <property type="entry name" value="TYR_PHOSPHATASE_1"/>
    <property type="match status" value="1"/>
</dbReference>
<organism evidence="2 3">
    <name type="scientific">Sphingomonas leidyi</name>
    <dbReference type="NCBI Taxonomy" id="68569"/>
    <lineage>
        <taxon>Bacteria</taxon>
        <taxon>Pseudomonadati</taxon>
        <taxon>Pseudomonadota</taxon>
        <taxon>Alphaproteobacteria</taxon>
        <taxon>Sphingomonadales</taxon>
        <taxon>Sphingomonadaceae</taxon>
        <taxon>Sphingomonas</taxon>
    </lineage>
</organism>
<dbReference type="Proteomes" id="UP000564677">
    <property type="component" value="Unassembled WGS sequence"/>
</dbReference>
<keyword evidence="3" id="KW-1185">Reference proteome</keyword>
<dbReference type="Pfam" id="PF22785">
    <property type="entry name" value="Tc-R-P"/>
    <property type="match status" value="1"/>
</dbReference>
<dbReference type="InterPro" id="IPR016130">
    <property type="entry name" value="Tyr_Pase_AS"/>
</dbReference>
<dbReference type="RefSeq" id="WP_167301510.1">
    <property type="nucleotide sequence ID" value="NZ_JAASQV010000007.1"/>
</dbReference>
<dbReference type="Gene3D" id="3.90.190.10">
    <property type="entry name" value="Protein tyrosine phosphatase superfamily"/>
    <property type="match status" value="1"/>
</dbReference>
<evidence type="ECO:0000313" key="2">
    <source>
        <dbReference type="EMBL" id="NIJ67403.1"/>
    </source>
</evidence>
<dbReference type="InterPro" id="IPR050561">
    <property type="entry name" value="PTP"/>
</dbReference>
<dbReference type="EMBL" id="JAASQV010000007">
    <property type="protein sequence ID" value="NIJ67403.1"/>
    <property type="molecule type" value="Genomic_DNA"/>
</dbReference>
<accession>A0A7X5V435</accession>
<protein>
    <submittedName>
        <fullName evidence="2">Protein-tyrosine phosphatase</fullName>
    </submittedName>
</protein>
<name>A0A7X5V435_9SPHN</name>
<evidence type="ECO:0000313" key="3">
    <source>
        <dbReference type="Proteomes" id="UP000564677"/>
    </source>
</evidence>
<dbReference type="SMART" id="SM00404">
    <property type="entry name" value="PTPc_motif"/>
    <property type="match status" value="1"/>
</dbReference>
<reference evidence="2 3" key="1">
    <citation type="submission" date="2020-03" db="EMBL/GenBank/DDBJ databases">
        <title>Genomic Encyclopedia of Type Strains, Phase IV (KMG-IV): sequencing the most valuable type-strain genomes for metagenomic binning, comparative biology and taxonomic classification.</title>
        <authorList>
            <person name="Goeker M."/>
        </authorList>
    </citation>
    <scope>NUCLEOTIDE SEQUENCE [LARGE SCALE GENOMIC DNA]</scope>
    <source>
        <strain evidence="2 3">DSM 4733</strain>
    </source>
</reference>
<comment type="caution">
    <text evidence="2">The sequence shown here is derived from an EMBL/GenBank/DDBJ whole genome shotgun (WGS) entry which is preliminary data.</text>
</comment>
<gene>
    <name evidence="2" type="ORF">FHR20_004387</name>
</gene>
<sequence>MPSTLYWIDTPDTLRLAIMALPRADDWLEDEEVEALALQREAGLCADSGIAFHRFPIPDRGLPDDTGQAVRFAAEIASAGKPIAIHCRAGIGRSSLMAAAMLVADGMDPVAALTAIESARGLSIPDTEAQRAWVLALER</sequence>
<dbReference type="AlphaFoldDB" id="A0A7X5V435"/>
<dbReference type="InterPro" id="IPR003595">
    <property type="entry name" value="Tyr_Pase_cat"/>
</dbReference>
<dbReference type="PANTHER" id="PTHR23339">
    <property type="entry name" value="TYROSINE SPECIFIC PROTEIN PHOSPHATASE AND DUAL SPECIFICITY PROTEIN PHOSPHATASE"/>
    <property type="match status" value="1"/>
</dbReference>
<dbReference type="PROSITE" id="PS50056">
    <property type="entry name" value="TYR_PHOSPHATASE_2"/>
    <property type="match status" value="1"/>
</dbReference>
<dbReference type="SUPFAM" id="SSF52799">
    <property type="entry name" value="(Phosphotyrosine protein) phosphatases II"/>
    <property type="match status" value="1"/>
</dbReference>
<feature type="domain" description="Tyrosine specific protein phosphatases" evidence="1">
    <location>
        <begin position="64"/>
        <end position="131"/>
    </location>
</feature>
<dbReference type="InterPro" id="IPR029021">
    <property type="entry name" value="Prot-tyrosine_phosphatase-like"/>
</dbReference>
<evidence type="ECO:0000259" key="1">
    <source>
        <dbReference type="PROSITE" id="PS50056"/>
    </source>
</evidence>
<proteinExistence type="predicted"/>